<dbReference type="InterPro" id="IPR006674">
    <property type="entry name" value="HD_domain"/>
</dbReference>
<dbReference type="SUPFAM" id="SSF109604">
    <property type="entry name" value="HD-domain/PDEase-like"/>
    <property type="match status" value="1"/>
</dbReference>
<organism evidence="2 3">
    <name type="scientific">candidate division WOR-3 bacterium 4484_100</name>
    <dbReference type="NCBI Taxonomy" id="1936077"/>
    <lineage>
        <taxon>Bacteria</taxon>
        <taxon>Bacteria division WOR-3</taxon>
    </lineage>
</organism>
<evidence type="ECO:0000259" key="1">
    <source>
        <dbReference type="Pfam" id="PF01966"/>
    </source>
</evidence>
<comment type="caution">
    <text evidence="2">The sequence shown here is derived from an EMBL/GenBank/DDBJ whole genome shotgun (WGS) entry which is preliminary data.</text>
</comment>
<dbReference type="EMBL" id="MUKB01000011">
    <property type="protein sequence ID" value="OPX18511.1"/>
    <property type="molecule type" value="Genomic_DNA"/>
</dbReference>
<dbReference type="NCBIfam" id="TIGR00277">
    <property type="entry name" value="HDIG"/>
    <property type="match status" value="1"/>
</dbReference>
<feature type="domain" description="HD" evidence="1">
    <location>
        <begin position="52"/>
        <end position="154"/>
    </location>
</feature>
<sequence>MNKIFPELRKIKDPTLRQTVISAWLRAIEKGRWKRIDDIPFTLLIETKRSLIEHTRAVTDSAMAVARLRDDVDMDIIIAGGLLHDVGKLLEYMRSDKGFVKSPAGKLVRHPIAGYGIAVEVGVPLEVAHIIAAHSVEGEKVIRSREAIIIHHCDFIDFEIARLAQY</sequence>
<dbReference type="InterPro" id="IPR006675">
    <property type="entry name" value="HDIG_dom"/>
</dbReference>
<gene>
    <name evidence="2" type="ORF">BXT86_00895</name>
</gene>
<evidence type="ECO:0000313" key="3">
    <source>
        <dbReference type="Proteomes" id="UP000191663"/>
    </source>
</evidence>
<dbReference type="Gene3D" id="1.10.3210.10">
    <property type="entry name" value="Hypothetical protein af1432"/>
    <property type="match status" value="1"/>
</dbReference>
<proteinExistence type="predicted"/>
<dbReference type="Proteomes" id="UP000191663">
    <property type="component" value="Unassembled WGS sequence"/>
</dbReference>
<evidence type="ECO:0000313" key="2">
    <source>
        <dbReference type="EMBL" id="OPX18511.1"/>
    </source>
</evidence>
<dbReference type="AlphaFoldDB" id="A0A1V4QHL6"/>
<accession>A0A1V4QHL6</accession>
<reference evidence="3" key="1">
    <citation type="submission" date="2017-01" db="EMBL/GenBank/DDBJ databases">
        <title>Novel pathways for hydrocarbon cycling and metabolic interdependencies in hydrothermal sediment communities.</title>
        <authorList>
            <person name="Dombrowski N."/>
            <person name="Seitz K."/>
            <person name="Teske A."/>
            <person name="Baker B."/>
        </authorList>
    </citation>
    <scope>NUCLEOTIDE SEQUENCE [LARGE SCALE GENOMIC DNA]</scope>
</reference>
<dbReference type="Pfam" id="PF01966">
    <property type="entry name" value="HD"/>
    <property type="match status" value="1"/>
</dbReference>
<protein>
    <recommendedName>
        <fullName evidence="1">HD domain-containing protein</fullName>
    </recommendedName>
</protein>
<name>A0A1V4QHL6_UNCW3</name>